<accession>A0A1W2F3B7</accession>
<feature type="region of interest" description="Disordered" evidence="1">
    <location>
        <begin position="53"/>
        <end position="121"/>
    </location>
</feature>
<organism evidence="2 3">
    <name type="scientific">Sporomusa malonica</name>
    <dbReference type="NCBI Taxonomy" id="112901"/>
    <lineage>
        <taxon>Bacteria</taxon>
        <taxon>Bacillati</taxon>
        <taxon>Bacillota</taxon>
        <taxon>Negativicutes</taxon>
        <taxon>Selenomonadales</taxon>
        <taxon>Sporomusaceae</taxon>
        <taxon>Sporomusa</taxon>
    </lineage>
</organism>
<dbReference type="OrthoDB" id="9815752at2"/>
<evidence type="ECO:0000313" key="3">
    <source>
        <dbReference type="Proteomes" id="UP000192738"/>
    </source>
</evidence>
<dbReference type="AlphaFoldDB" id="A0A1W2F3B7"/>
<evidence type="ECO:0000256" key="1">
    <source>
        <dbReference type="SAM" id="MobiDB-lite"/>
    </source>
</evidence>
<dbReference type="Proteomes" id="UP000192738">
    <property type="component" value="Unassembled WGS sequence"/>
</dbReference>
<dbReference type="EMBL" id="FWXI01000043">
    <property type="protein sequence ID" value="SMD16453.1"/>
    <property type="molecule type" value="Genomic_DNA"/>
</dbReference>
<evidence type="ECO:0000313" key="2">
    <source>
        <dbReference type="EMBL" id="SMD16453.1"/>
    </source>
</evidence>
<gene>
    <name evidence="2" type="ORF">SAMN04488500_1433</name>
</gene>
<name>A0A1W2F3B7_9FIRM</name>
<feature type="compositionally biased region" description="Basic and acidic residues" evidence="1">
    <location>
        <begin position="55"/>
        <end position="72"/>
    </location>
</feature>
<reference evidence="2 3" key="1">
    <citation type="submission" date="2017-04" db="EMBL/GenBank/DDBJ databases">
        <authorList>
            <person name="Afonso C.L."/>
            <person name="Miller P.J."/>
            <person name="Scott M.A."/>
            <person name="Spackman E."/>
            <person name="Goraichik I."/>
            <person name="Dimitrov K.M."/>
            <person name="Suarez D.L."/>
            <person name="Swayne D.E."/>
        </authorList>
    </citation>
    <scope>NUCLEOTIDE SEQUENCE [LARGE SCALE GENOMIC DNA]</scope>
    <source>
        <strain evidence="2 3">DSM 5090</strain>
    </source>
</reference>
<proteinExistence type="predicted"/>
<sequence>MDQQNRILNKEGQVVASWSTTVGGWVDSAGDFIGNTVDSIVLWAKGDSAGSLQRQVEKGQAPKEVDRVDKPHVPGQKPHVHFNDGTSLNNDGTIHDAHNGTPKPSNKTKEWLKDNGWIVEE</sequence>
<dbReference type="STRING" id="112901.SAMN04488500_1433"/>
<dbReference type="RefSeq" id="WP_084578497.1">
    <property type="nucleotide sequence ID" value="NZ_CP155572.1"/>
</dbReference>
<protein>
    <submittedName>
        <fullName evidence="2">Uncharacterized protein</fullName>
    </submittedName>
</protein>
<keyword evidence="3" id="KW-1185">Reference proteome</keyword>